<evidence type="ECO:0000313" key="2">
    <source>
        <dbReference type="EMBL" id="STP10389.1"/>
    </source>
</evidence>
<dbReference type="EMBL" id="UGHX01000001">
    <property type="protein sequence ID" value="STP10389.1"/>
    <property type="molecule type" value="Genomic_DNA"/>
</dbReference>
<name>A0A377JVF1_9HELI</name>
<gene>
    <name evidence="2" type="ORF">NCTC12219_00248</name>
    <name evidence="3" type="ORF">NCTC12221_01513</name>
</gene>
<dbReference type="SUPFAM" id="SSF54001">
    <property type="entry name" value="Cysteine proteinases"/>
    <property type="match status" value="1"/>
</dbReference>
<evidence type="ECO:0000313" key="3">
    <source>
        <dbReference type="EMBL" id="STP13438.1"/>
    </source>
</evidence>
<dbReference type="AlphaFoldDB" id="A0A377JVF1"/>
<dbReference type="EMBL" id="UGHZ01000003">
    <property type="protein sequence ID" value="STP13438.1"/>
    <property type="molecule type" value="Genomic_DNA"/>
</dbReference>
<protein>
    <submittedName>
        <fullName evidence="3">Orthopoxvirus protein of uncharacterized function (DUF830)</fullName>
    </submittedName>
</protein>
<sequence length="208" mass="23885">MNGKLSSKFLLFGGIGSFCLCLYLFYLFYPRISPPLTLSQRLLDNIPKLEVGDVIFRKGTGMESFVIEKLSNHRYTHIGLVISTQPIIILHASADDNPKKPNRVILSSFDEFLSHAQNIAIKRYPLSEKMRETILLEAPLWLDREFILSTDSNALYCTTLLESILSPHITLNAQYEEIDFPAFQGKYLFPKAFYEDLESTLVYENKTY</sequence>
<evidence type="ECO:0000313" key="5">
    <source>
        <dbReference type="Proteomes" id="UP000255335"/>
    </source>
</evidence>
<keyword evidence="1" id="KW-0812">Transmembrane</keyword>
<keyword evidence="1" id="KW-0472">Membrane</keyword>
<evidence type="ECO:0000313" key="4">
    <source>
        <dbReference type="Proteomes" id="UP000255103"/>
    </source>
</evidence>
<reference evidence="4 5" key="1">
    <citation type="submission" date="2018-06" db="EMBL/GenBank/DDBJ databases">
        <authorList>
            <consortium name="Pathogen Informatics"/>
            <person name="Doyle S."/>
        </authorList>
    </citation>
    <scope>NUCLEOTIDE SEQUENCE [LARGE SCALE GENOMIC DNA]</scope>
    <source>
        <strain evidence="2 4">NCTC12219</strain>
        <strain evidence="3 5">NCTC12221</strain>
    </source>
</reference>
<dbReference type="Proteomes" id="UP000255103">
    <property type="component" value="Unassembled WGS sequence"/>
</dbReference>
<accession>A0A377JVF1</accession>
<evidence type="ECO:0000256" key="1">
    <source>
        <dbReference type="SAM" id="Phobius"/>
    </source>
</evidence>
<dbReference type="Gene3D" id="3.90.1720.10">
    <property type="entry name" value="endopeptidase domain like (from Nostoc punctiforme)"/>
    <property type="match status" value="1"/>
</dbReference>
<proteinExistence type="predicted"/>
<dbReference type="InterPro" id="IPR038765">
    <property type="entry name" value="Papain-like_cys_pep_sf"/>
</dbReference>
<feature type="transmembrane region" description="Helical" evidence="1">
    <location>
        <begin position="9"/>
        <end position="29"/>
    </location>
</feature>
<keyword evidence="1" id="KW-1133">Transmembrane helix</keyword>
<dbReference type="RefSeq" id="WP_115026631.1">
    <property type="nucleotide sequence ID" value="NZ_UGHX01000001.1"/>
</dbReference>
<organism evidence="3 5">
    <name type="scientific">Helicobacter cinaedi</name>
    <dbReference type="NCBI Taxonomy" id="213"/>
    <lineage>
        <taxon>Bacteria</taxon>
        <taxon>Pseudomonadati</taxon>
        <taxon>Campylobacterota</taxon>
        <taxon>Epsilonproteobacteria</taxon>
        <taxon>Campylobacterales</taxon>
        <taxon>Helicobacteraceae</taxon>
        <taxon>Helicobacter</taxon>
    </lineage>
</organism>
<dbReference type="Proteomes" id="UP000255335">
    <property type="component" value="Unassembled WGS sequence"/>
</dbReference>